<dbReference type="Proteomes" id="UP000053259">
    <property type="component" value="Unassembled WGS sequence"/>
</dbReference>
<evidence type="ECO:0000256" key="1">
    <source>
        <dbReference type="ARBA" id="ARBA00008306"/>
    </source>
</evidence>
<dbReference type="Pfam" id="PF02582">
    <property type="entry name" value="DUF155"/>
    <property type="match status" value="1"/>
</dbReference>
<feature type="domain" description="DUF155" evidence="2">
    <location>
        <begin position="165"/>
        <end position="394"/>
    </location>
</feature>
<dbReference type="FunCoup" id="A0A0D1YQR7">
    <property type="interactions" value="70"/>
</dbReference>
<dbReference type="VEuPathDB" id="FungiDB:PV09_05968"/>
<dbReference type="PANTHER" id="PTHR16255">
    <property type="entry name" value="REQUIRED FOR MEIOTIC NUCLEAR DIVISION PROTEIN 1 HOMOLOG"/>
    <property type="match status" value="1"/>
</dbReference>
<organism evidence="3 4">
    <name type="scientific">Verruconis gallopava</name>
    <dbReference type="NCBI Taxonomy" id="253628"/>
    <lineage>
        <taxon>Eukaryota</taxon>
        <taxon>Fungi</taxon>
        <taxon>Dikarya</taxon>
        <taxon>Ascomycota</taxon>
        <taxon>Pezizomycotina</taxon>
        <taxon>Dothideomycetes</taxon>
        <taxon>Pleosporomycetidae</taxon>
        <taxon>Venturiales</taxon>
        <taxon>Sympoventuriaceae</taxon>
        <taxon>Verruconis</taxon>
    </lineage>
</organism>
<reference evidence="3 4" key="1">
    <citation type="submission" date="2015-01" db="EMBL/GenBank/DDBJ databases">
        <title>The Genome Sequence of Ochroconis gallopava CBS43764.</title>
        <authorList>
            <consortium name="The Broad Institute Genomics Platform"/>
            <person name="Cuomo C."/>
            <person name="de Hoog S."/>
            <person name="Gorbushina A."/>
            <person name="Stielow B."/>
            <person name="Teixiera M."/>
            <person name="Abouelleil A."/>
            <person name="Chapman S.B."/>
            <person name="Priest M."/>
            <person name="Young S.K."/>
            <person name="Wortman J."/>
            <person name="Nusbaum C."/>
            <person name="Birren B."/>
        </authorList>
    </citation>
    <scope>NUCLEOTIDE SEQUENCE [LARGE SCALE GENOMIC DNA]</scope>
    <source>
        <strain evidence="3 4">CBS 43764</strain>
    </source>
</reference>
<sequence>MLGLRYCQVRAISRWARRPSLSPPTSNEFGSCIRSFTASSPLYRKQEQNEHDEIKPLEGPTVRSKARQTLRSVGLAAAKKRQIIQDKGGLRIIDPDIETKKVTAYCAAEQYNIATAARLVEADGFTLDPYNTGLFPQVVHIQTPIYAPTSQQQPQPPTEREHGDLFIFPSGTVVAWNVPERVALRLVERVLPPAALNSQIGSVELEKEDLEYLEAPEQERSSIVGDTIILGTKSESLSRQKLFSKSNEPASTDVEADEYPEKDTILAKIAFSSGLARSTKLAVLERLTEAYVVSTRSIPTIMSRGTPLPFNRPIFLRKICEKLGFGSRLPFSRPFILRKTGELLSIRAQLNLYSELTDSLPDLFWDSRHELGLENYYELTGKALDVNVRIKVLNEKLGYAQEIASVLRETLSERHDLRLEWIIILLIAIEVVFEFGKIIKEWNERRDSENLEELARRWLKENVKSEK</sequence>
<evidence type="ECO:0000313" key="3">
    <source>
        <dbReference type="EMBL" id="KIW02922.1"/>
    </source>
</evidence>
<dbReference type="RefSeq" id="XP_016212791.1">
    <property type="nucleotide sequence ID" value="XM_016359542.1"/>
</dbReference>
<comment type="similarity">
    <text evidence="1">Belongs to the RMD1/sif2 family.</text>
</comment>
<accession>A0A0D1YQR7</accession>
<name>A0A0D1YQR7_9PEZI</name>
<keyword evidence="4" id="KW-1185">Reference proteome</keyword>
<proteinExistence type="inferred from homology"/>
<evidence type="ECO:0000313" key="4">
    <source>
        <dbReference type="Proteomes" id="UP000053259"/>
    </source>
</evidence>
<dbReference type="OrthoDB" id="242766at2759"/>
<dbReference type="GO" id="GO:0005739">
    <property type="term" value="C:mitochondrion"/>
    <property type="evidence" value="ECO:0007669"/>
    <property type="project" value="UniProtKB-ARBA"/>
</dbReference>
<dbReference type="InterPro" id="IPR003734">
    <property type="entry name" value="DUF155"/>
</dbReference>
<evidence type="ECO:0000259" key="2">
    <source>
        <dbReference type="Pfam" id="PF02582"/>
    </source>
</evidence>
<dbReference type="AlphaFoldDB" id="A0A0D1YQR7"/>
<dbReference type="InterPro" id="IPR051624">
    <property type="entry name" value="RMD1/Sad1-interacting"/>
</dbReference>
<dbReference type="GeneID" id="27313941"/>
<dbReference type="HOGENOM" id="CLU_011220_0_1_1"/>
<dbReference type="InParanoid" id="A0A0D1YQR7"/>
<dbReference type="PANTHER" id="PTHR16255:SF1">
    <property type="entry name" value="REQUIRED FOR MEIOTIC NUCLEAR DIVISION PROTEIN 1 HOMOLOG"/>
    <property type="match status" value="1"/>
</dbReference>
<dbReference type="GO" id="GO:0070131">
    <property type="term" value="P:positive regulation of mitochondrial translation"/>
    <property type="evidence" value="ECO:0007669"/>
    <property type="project" value="TreeGrafter"/>
</dbReference>
<protein>
    <recommendedName>
        <fullName evidence="2">DUF155 domain-containing protein</fullName>
    </recommendedName>
</protein>
<gene>
    <name evidence="3" type="ORF">PV09_05968</name>
</gene>
<dbReference type="EMBL" id="KN847547">
    <property type="protein sequence ID" value="KIW02922.1"/>
    <property type="molecule type" value="Genomic_DNA"/>
</dbReference>